<dbReference type="Proteomes" id="UP001595705">
    <property type="component" value="Unassembled WGS sequence"/>
</dbReference>
<reference evidence="3" key="1">
    <citation type="journal article" date="2019" name="Int. J. Syst. Evol. Microbiol.">
        <title>The Global Catalogue of Microorganisms (GCM) 10K type strain sequencing project: providing services to taxonomists for standard genome sequencing and annotation.</title>
        <authorList>
            <consortium name="The Broad Institute Genomics Platform"/>
            <consortium name="The Broad Institute Genome Sequencing Center for Infectious Disease"/>
            <person name="Wu L."/>
            <person name="Ma J."/>
        </authorList>
    </citation>
    <scope>NUCLEOTIDE SEQUENCE [LARGE SCALE GENOMIC DNA]</scope>
    <source>
        <strain evidence="3">KCTC 42441</strain>
    </source>
</reference>
<dbReference type="EMBL" id="JBHRYA010000007">
    <property type="protein sequence ID" value="MFC3716333.1"/>
    <property type="molecule type" value="Genomic_DNA"/>
</dbReference>
<dbReference type="InterPro" id="IPR012660">
    <property type="entry name" value="YiiD_C"/>
</dbReference>
<evidence type="ECO:0000313" key="2">
    <source>
        <dbReference type="EMBL" id="MFC3716333.1"/>
    </source>
</evidence>
<proteinExistence type="predicted"/>
<dbReference type="RefSeq" id="WP_386743429.1">
    <property type="nucleotide sequence ID" value="NZ_JBHRYA010000007.1"/>
</dbReference>
<gene>
    <name evidence="2" type="ORF">ACFONC_09220</name>
</gene>
<name>A0ABV7XMR3_9GAMM</name>
<comment type="caution">
    <text evidence="2">The sequence shown here is derived from an EMBL/GenBank/DDBJ whole genome shotgun (WGS) entry which is preliminary data.</text>
</comment>
<accession>A0ABV7XMR3</accession>
<feature type="domain" description="Thioesterase putative" evidence="1">
    <location>
        <begin position="16"/>
        <end position="150"/>
    </location>
</feature>
<protein>
    <submittedName>
        <fullName evidence="2">YiiD C-terminal domain-containing protein</fullName>
    </submittedName>
</protein>
<evidence type="ECO:0000313" key="3">
    <source>
        <dbReference type="Proteomes" id="UP001595705"/>
    </source>
</evidence>
<organism evidence="2 3">
    <name type="scientific">Luteimonas soli</name>
    <dbReference type="NCBI Taxonomy" id="1648966"/>
    <lineage>
        <taxon>Bacteria</taxon>
        <taxon>Pseudomonadati</taxon>
        <taxon>Pseudomonadota</taxon>
        <taxon>Gammaproteobacteria</taxon>
        <taxon>Lysobacterales</taxon>
        <taxon>Lysobacteraceae</taxon>
        <taxon>Luteimonas</taxon>
    </lineage>
</organism>
<evidence type="ECO:0000259" key="1">
    <source>
        <dbReference type="Pfam" id="PF09500"/>
    </source>
</evidence>
<sequence length="156" mass="16708">MPLQAEQSLRALDAHYQAMPPVAAMQLRIAGYDGDALTLEAPLALHVNDKGCAFGGSLVSLLTLASWGLVNLHVQAAGLDADVFVADSEVRYLAPLFADLRAQARIAEGESWERFVATLRERGRARTTLVATVPLPDGGIATTCRARYVAIARKHG</sequence>
<dbReference type="Pfam" id="PF09500">
    <property type="entry name" value="YiiD_C"/>
    <property type="match status" value="1"/>
</dbReference>
<dbReference type="SUPFAM" id="SSF54637">
    <property type="entry name" value="Thioesterase/thiol ester dehydrase-isomerase"/>
    <property type="match status" value="1"/>
</dbReference>
<dbReference type="NCBIfam" id="TIGR02447">
    <property type="entry name" value="yiiD_Cterm"/>
    <property type="match status" value="1"/>
</dbReference>
<dbReference type="Gene3D" id="3.10.129.10">
    <property type="entry name" value="Hotdog Thioesterase"/>
    <property type="match status" value="1"/>
</dbReference>
<keyword evidence="3" id="KW-1185">Reference proteome</keyword>
<dbReference type="InterPro" id="IPR029069">
    <property type="entry name" value="HotDog_dom_sf"/>
</dbReference>